<evidence type="ECO:0000313" key="2">
    <source>
        <dbReference type="EMBL" id="KAG5589752.1"/>
    </source>
</evidence>
<comment type="caution">
    <text evidence="2">The sequence shown here is derived from an EMBL/GenBank/DDBJ whole genome shotgun (WGS) entry which is preliminary data.</text>
</comment>
<evidence type="ECO:0000313" key="3">
    <source>
        <dbReference type="Proteomes" id="UP000824120"/>
    </source>
</evidence>
<feature type="region of interest" description="Disordered" evidence="1">
    <location>
        <begin position="138"/>
        <end position="160"/>
    </location>
</feature>
<dbReference type="Proteomes" id="UP000824120">
    <property type="component" value="Chromosome 8"/>
</dbReference>
<evidence type="ECO:0000256" key="1">
    <source>
        <dbReference type="SAM" id="MobiDB-lite"/>
    </source>
</evidence>
<organism evidence="2 3">
    <name type="scientific">Solanum commersonii</name>
    <name type="common">Commerson's wild potato</name>
    <name type="synonym">Commerson's nightshade</name>
    <dbReference type="NCBI Taxonomy" id="4109"/>
    <lineage>
        <taxon>Eukaryota</taxon>
        <taxon>Viridiplantae</taxon>
        <taxon>Streptophyta</taxon>
        <taxon>Embryophyta</taxon>
        <taxon>Tracheophyta</taxon>
        <taxon>Spermatophyta</taxon>
        <taxon>Magnoliopsida</taxon>
        <taxon>eudicotyledons</taxon>
        <taxon>Gunneridae</taxon>
        <taxon>Pentapetalae</taxon>
        <taxon>asterids</taxon>
        <taxon>lamiids</taxon>
        <taxon>Solanales</taxon>
        <taxon>Solanaceae</taxon>
        <taxon>Solanoideae</taxon>
        <taxon>Solaneae</taxon>
        <taxon>Solanum</taxon>
    </lineage>
</organism>
<reference evidence="2 3" key="1">
    <citation type="submission" date="2020-09" db="EMBL/GenBank/DDBJ databases">
        <title>De no assembly of potato wild relative species, Solanum commersonii.</title>
        <authorList>
            <person name="Cho K."/>
        </authorList>
    </citation>
    <scope>NUCLEOTIDE SEQUENCE [LARGE SCALE GENOMIC DNA]</scope>
    <source>
        <strain evidence="2">LZ3.2</strain>
        <tissue evidence="2">Leaf</tissue>
    </source>
</reference>
<accession>A0A9J5XRK5</accession>
<dbReference type="EMBL" id="JACXVP010000008">
    <property type="protein sequence ID" value="KAG5589752.1"/>
    <property type="molecule type" value="Genomic_DNA"/>
</dbReference>
<keyword evidence="3" id="KW-1185">Reference proteome</keyword>
<gene>
    <name evidence="2" type="ORF">H5410_040266</name>
</gene>
<sequence>MKKHVKETSPIYAVSHNYKHEKYYEAASDDHSLEIMSPSTKKGVQPRETLLKEYLYASIPLLNSSYSCTITLYLHLSQERLSKIGEKFIIIQRSKGKSVLSVSKITEEVLKDVPCEGEYFEDPTVEQSSIVRLNVSVSSDGESMGDPSVEPSSFIGIHTN</sequence>
<protein>
    <submittedName>
        <fullName evidence="2">Uncharacterized protein</fullName>
    </submittedName>
</protein>
<dbReference type="AlphaFoldDB" id="A0A9J5XRK5"/>
<proteinExistence type="predicted"/>
<name>A0A9J5XRK5_SOLCO</name>